<dbReference type="InterPro" id="IPR018661">
    <property type="entry name" value="DUF2093"/>
</dbReference>
<reference evidence="1 2" key="1">
    <citation type="submission" date="2018-08" db="EMBL/GenBank/DDBJ databases">
        <title>Erythrobacter zhengii sp.nov., a bacterium isolated from deep-sea sediment.</title>
        <authorList>
            <person name="Fang C."/>
            <person name="Wu Y.-H."/>
            <person name="Sun C."/>
            <person name="Wang H."/>
            <person name="Cheng H."/>
            <person name="Meng F.-X."/>
            <person name="Wang C.-S."/>
            <person name="Xu X.-W."/>
        </authorList>
    </citation>
    <scope>NUCLEOTIDE SEQUENCE [LARGE SCALE GENOMIC DNA]</scope>
    <source>
        <strain evidence="1 2">CCTCC AB 2015396</strain>
    </source>
</reference>
<proteinExistence type="predicted"/>
<dbReference type="EMBL" id="QXFM01000096">
    <property type="protein sequence ID" value="RIV85397.1"/>
    <property type="molecule type" value="Genomic_DNA"/>
</dbReference>
<sequence>MLMSSDTPSHRAATLIYGPNDFRVVKPGHFVVCAMSGEAIPLDALTYWSVERQEPYASAELSTRRALEDL</sequence>
<organism evidence="1 2">
    <name type="scientific">Aurantiacibacter xanthus</name>
    <dbReference type="NCBI Taxonomy" id="1784712"/>
    <lineage>
        <taxon>Bacteria</taxon>
        <taxon>Pseudomonadati</taxon>
        <taxon>Pseudomonadota</taxon>
        <taxon>Alphaproteobacteria</taxon>
        <taxon>Sphingomonadales</taxon>
        <taxon>Erythrobacteraceae</taxon>
        <taxon>Aurantiacibacter</taxon>
    </lineage>
</organism>
<dbReference type="OrthoDB" id="9801906at2"/>
<keyword evidence="2" id="KW-1185">Reference proteome</keyword>
<comment type="caution">
    <text evidence="1">The sequence shown here is derived from an EMBL/GenBank/DDBJ whole genome shotgun (WGS) entry which is preliminary data.</text>
</comment>
<dbReference type="Pfam" id="PF09866">
    <property type="entry name" value="DUF2093"/>
    <property type="match status" value="1"/>
</dbReference>
<dbReference type="AlphaFoldDB" id="A0A3A1P7D7"/>
<evidence type="ECO:0000313" key="1">
    <source>
        <dbReference type="EMBL" id="RIV85397.1"/>
    </source>
</evidence>
<dbReference type="Proteomes" id="UP000265366">
    <property type="component" value="Unassembled WGS sequence"/>
</dbReference>
<accession>A0A3A1P7D7</accession>
<protein>
    <submittedName>
        <fullName evidence="1">DUF2093 domain-containing protein</fullName>
    </submittedName>
</protein>
<name>A0A3A1P7D7_9SPHN</name>
<evidence type="ECO:0000313" key="2">
    <source>
        <dbReference type="Proteomes" id="UP000265366"/>
    </source>
</evidence>
<dbReference type="RefSeq" id="WP_119592941.1">
    <property type="nucleotide sequence ID" value="NZ_QXFM01000096.1"/>
</dbReference>
<gene>
    <name evidence="1" type="ORF">D2V17_10565</name>
</gene>